<evidence type="ECO:0000313" key="1">
    <source>
        <dbReference type="EMBL" id="KAA1098980.1"/>
    </source>
</evidence>
<keyword evidence="3" id="KW-1185">Reference proteome</keyword>
<dbReference type="Proteomes" id="UP000324748">
    <property type="component" value="Unassembled WGS sequence"/>
</dbReference>
<organism evidence="2 3">
    <name type="scientific">Puccinia graminis f. sp. tritici</name>
    <dbReference type="NCBI Taxonomy" id="56615"/>
    <lineage>
        <taxon>Eukaryota</taxon>
        <taxon>Fungi</taxon>
        <taxon>Dikarya</taxon>
        <taxon>Basidiomycota</taxon>
        <taxon>Pucciniomycotina</taxon>
        <taxon>Pucciniomycetes</taxon>
        <taxon>Pucciniales</taxon>
        <taxon>Pucciniaceae</taxon>
        <taxon>Puccinia</taxon>
    </lineage>
</organism>
<accession>A0A5B0PVJ2</accession>
<comment type="caution">
    <text evidence="2">The sequence shown here is derived from an EMBL/GenBank/DDBJ whole genome shotgun (WGS) entry which is preliminary data.</text>
</comment>
<evidence type="ECO:0000313" key="3">
    <source>
        <dbReference type="Proteomes" id="UP000324748"/>
    </source>
</evidence>
<proteinExistence type="predicted"/>
<protein>
    <submittedName>
        <fullName evidence="2">Uncharacterized protein</fullName>
    </submittedName>
</protein>
<dbReference type="OrthoDB" id="10282528at2759"/>
<name>A0A5B0PVJ2_PUCGR</name>
<sequence length="649" mass="73921">MPHHGSRFTLYPQPHNWKWRPSSRRAIPPTISITSKMLIIGHPLSVYLEFFLIACINPTAGNIINGLSFGTSNERQSSNDFEVVMNIPHFLPVHSRLENTAPSLLKSMDVDTELRLGSIEQNPARRVSDPQPLEVIQSVEHAAPSLAVKLPDVPTELRFGSTEHDSARRTSVSQPWAIQSLRSRKRPAAGTFQPASPSRKRTRELWSFVDFPILHDPPGTIDFLKTFDKPSATKTSTTHQTYHEIRKPTDYHGLSGTENRNNVVSGHTAATKNRLGSMDSRLEGPGLTQPSLYSDLYDNLRNRYKKIAALQTAVDDPSTATSFAFNSNPYKASGSSEKQLFRANQMKRASNPPASNWGAVNVQAPALNSIEHVRQRLNQIQRARPRPIPPAGLFEFGADNFDQLGSNSLRKDLIRIPGKPGTDNFLRNQKIFALFKDGRGTLRRYASREAPTNARSREPNSRREVLERACDKLKKQEAVWFSFWSESGLKIAIPPEIQKDRLLRRMFPSYLFFVDMLDNIIVSPASLETDQLYKHEHFKTAITDFEDFANLSFKTPEEREVIRLRYQTEKKKEEQYGKERAHKPRISQILWDFIEYWIRHSASIEIQSLFAKSETDFKGFFEDIFRDSVEKLKTPISGTGAYSKPLQYI</sequence>
<dbReference type="EMBL" id="VSWC01000041">
    <property type="protein sequence ID" value="KAA1104804.1"/>
    <property type="molecule type" value="Genomic_DNA"/>
</dbReference>
<dbReference type="AlphaFoldDB" id="A0A5B0PVJ2"/>
<evidence type="ECO:0000313" key="4">
    <source>
        <dbReference type="Proteomes" id="UP000325313"/>
    </source>
</evidence>
<dbReference type="Proteomes" id="UP000325313">
    <property type="component" value="Unassembled WGS sequence"/>
</dbReference>
<dbReference type="EMBL" id="VDEP01000344">
    <property type="protein sequence ID" value="KAA1098980.1"/>
    <property type="molecule type" value="Genomic_DNA"/>
</dbReference>
<gene>
    <name evidence="2" type="ORF">PGT21_032051</name>
    <name evidence="1" type="ORF">PGTUg99_011730</name>
</gene>
<reference evidence="3 4" key="1">
    <citation type="submission" date="2019-05" db="EMBL/GenBank/DDBJ databases">
        <title>Emergence of the Ug99 lineage of the wheat stem rust pathogen through somatic hybridization.</title>
        <authorList>
            <person name="Li F."/>
            <person name="Upadhyaya N.M."/>
            <person name="Sperschneider J."/>
            <person name="Matny O."/>
            <person name="Nguyen-Phuc H."/>
            <person name="Mago R."/>
            <person name="Raley C."/>
            <person name="Miller M.E."/>
            <person name="Silverstein K.A.T."/>
            <person name="Henningsen E."/>
            <person name="Hirsch C.D."/>
            <person name="Visser B."/>
            <person name="Pretorius Z.A."/>
            <person name="Steffenson B.J."/>
            <person name="Schwessinger B."/>
            <person name="Dodds P.N."/>
            <person name="Figueroa M."/>
        </authorList>
    </citation>
    <scope>NUCLEOTIDE SEQUENCE [LARGE SCALE GENOMIC DNA]</scope>
    <source>
        <strain evidence="2">21-0</strain>
        <strain evidence="1 4">Ug99</strain>
    </source>
</reference>
<evidence type="ECO:0000313" key="2">
    <source>
        <dbReference type="EMBL" id="KAA1104804.1"/>
    </source>
</evidence>